<dbReference type="AlphaFoldDB" id="A0A0L6JIZ6"/>
<dbReference type="Pfam" id="PF01547">
    <property type="entry name" value="SBP_bac_1"/>
    <property type="match status" value="1"/>
</dbReference>
<reference evidence="2" key="1">
    <citation type="submission" date="2015-07" db="EMBL/GenBank/DDBJ databases">
        <title>Near-Complete Genome Sequence of the Cellulolytic Bacterium Bacteroides (Pseudobacteroides) cellulosolvens ATCC 35603.</title>
        <authorList>
            <person name="Dassa B."/>
            <person name="Utturkar S.M."/>
            <person name="Klingeman D.M."/>
            <person name="Hurt R.A."/>
            <person name="Keller M."/>
            <person name="Xu J."/>
            <person name="Reddy Y.H.K."/>
            <person name="Borovok I."/>
            <person name="Grinberg I.R."/>
            <person name="Lamed R."/>
            <person name="Zhivin O."/>
            <person name="Bayer E.A."/>
            <person name="Brown S.D."/>
        </authorList>
    </citation>
    <scope>NUCLEOTIDE SEQUENCE [LARGE SCALE GENOMIC DNA]</scope>
    <source>
        <strain evidence="2">DSM 2933</strain>
    </source>
</reference>
<protein>
    <submittedName>
        <fullName evidence="1">Extracellular solute-binding protein family 1</fullName>
    </submittedName>
</protein>
<organism evidence="1 2">
    <name type="scientific">Pseudobacteroides cellulosolvens ATCC 35603 = DSM 2933</name>
    <dbReference type="NCBI Taxonomy" id="398512"/>
    <lineage>
        <taxon>Bacteria</taxon>
        <taxon>Bacillati</taxon>
        <taxon>Bacillota</taxon>
        <taxon>Clostridia</taxon>
        <taxon>Eubacteriales</taxon>
        <taxon>Oscillospiraceae</taxon>
        <taxon>Pseudobacteroides</taxon>
    </lineage>
</organism>
<evidence type="ECO:0000313" key="1">
    <source>
        <dbReference type="EMBL" id="KNY25427.1"/>
    </source>
</evidence>
<gene>
    <name evidence="1" type="ORF">Bccel_0687</name>
</gene>
<evidence type="ECO:0000313" key="2">
    <source>
        <dbReference type="Proteomes" id="UP000036923"/>
    </source>
</evidence>
<dbReference type="STRING" id="398512.Bccel_0687"/>
<comment type="caution">
    <text evidence="1">The sequence shown here is derived from an EMBL/GenBank/DDBJ whole genome shotgun (WGS) entry which is preliminary data.</text>
</comment>
<name>A0A0L6JIZ6_9FIRM</name>
<dbReference type="RefSeq" id="WP_050753049.1">
    <property type="nucleotide sequence ID" value="NZ_LGTC01000001.1"/>
</dbReference>
<dbReference type="Proteomes" id="UP000036923">
    <property type="component" value="Unassembled WGS sequence"/>
</dbReference>
<accession>A0A0L6JIZ6</accession>
<sequence length="309" mass="35828">MQDLYEEPFSAGKYKDDFLGFESGLSVDKKQLLSLSISTAPYVTMYREDIMKANGFPYEPAEFGKFIENPDNLIKIAKKLKENNKYIFSYPTDLTDVVGNSLGYFDDKLDYVRYGNLFEKSLDIMMQSSKNGWLLDENFWGEGGKTALKEDKLAMCFYGSYIMGTLERYVPEQKGKWRITTPPLGLASWASDSRAAINIQSDHKEEAWKLIEYIVTQKNKGGVDYTNTIPSYKPYINFEKNLNKKLQFYGDQNVYPIIKKLAENTKYFKLTPMDHKALEIYRNSVWTVMKQKSKPDEAVDKMKKILKRN</sequence>
<dbReference type="EMBL" id="LGTC01000001">
    <property type="protein sequence ID" value="KNY25427.1"/>
    <property type="molecule type" value="Genomic_DNA"/>
</dbReference>
<dbReference type="Gene3D" id="3.40.190.10">
    <property type="entry name" value="Periplasmic binding protein-like II"/>
    <property type="match status" value="1"/>
</dbReference>
<dbReference type="InterPro" id="IPR006059">
    <property type="entry name" value="SBP"/>
</dbReference>
<proteinExistence type="predicted"/>
<keyword evidence="2" id="KW-1185">Reference proteome</keyword>
<dbReference type="eggNOG" id="COG1653">
    <property type="taxonomic scope" value="Bacteria"/>
</dbReference>
<dbReference type="SUPFAM" id="SSF53850">
    <property type="entry name" value="Periplasmic binding protein-like II"/>
    <property type="match status" value="1"/>
</dbReference>